<organism evidence="8 9">
    <name type="scientific">Lentilactobacillus sunkii</name>
    <dbReference type="NCBI Taxonomy" id="481719"/>
    <lineage>
        <taxon>Bacteria</taxon>
        <taxon>Bacillati</taxon>
        <taxon>Bacillota</taxon>
        <taxon>Bacilli</taxon>
        <taxon>Lactobacillales</taxon>
        <taxon>Lactobacillaceae</taxon>
        <taxon>Lentilactobacillus</taxon>
    </lineage>
</organism>
<feature type="compositionally biased region" description="Basic and acidic residues" evidence="5">
    <location>
        <begin position="166"/>
        <end position="181"/>
    </location>
</feature>
<keyword evidence="2" id="KW-0964">Secreted</keyword>
<reference evidence="8 9" key="1">
    <citation type="submission" date="2016-09" db="EMBL/GenBank/DDBJ databases">
        <title>Genome Sequence of Lactobacillus sunkii Strain CG01.</title>
        <authorList>
            <person name="Poehlein A."/>
            <person name="Gabris C."/>
            <person name="Bengelsdorf F.R."/>
            <person name="Duerre P."/>
            <person name="Daniel R."/>
        </authorList>
    </citation>
    <scope>NUCLEOTIDE SEQUENCE [LARGE SCALE GENOMIC DNA]</scope>
    <source>
        <strain evidence="8 9">CG_D</strain>
    </source>
</reference>
<keyword evidence="1" id="KW-0134">Cell wall</keyword>
<dbReference type="STRING" id="481719.LASUN_23700"/>
<dbReference type="PROSITE" id="PS50847">
    <property type="entry name" value="GRAM_POS_ANCHORING"/>
    <property type="match status" value="1"/>
</dbReference>
<feature type="domain" description="Gram-positive cocci surface proteins LPxTG" evidence="7">
    <location>
        <begin position="670"/>
        <end position="705"/>
    </location>
</feature>
<gene>
    <name evidence="8" type="ORF">LASUN_23700</name>
</gene>
<feature type="transmembrane region" description="Helical" evidence="6">
    <location>
        <begin position="681"/>
        <end position="700"/>
    </location>
</feature>
<dbReference type="InterPro" id="IPR019931">
    <property type="entry name" value="LPXTG_anchor"/>
</dbReference>
<dbReference type="NCBIfam" id="TIGR01167">
    <property type="entry name" value="LPXTG_anchor"/>
    <property type="match status" value="1"/>
</dbReference>
<accession>A0A1E7XA68</accession>
<feature type="transmembrane region" description="Helical" evidence="6">
    <location>
        <begin position="21"/>
        <end position="40"/>
    </location>
</feature>
<keyword evidence="6" id="KW-0472">Membrane</keyword>
<evidence type="ECO:0000256" key="1">
    <source>
        <dbReference type="ARBA" id="ARBA00022512"/>
    </source>
</evidence>
<dbReference type="NCBIfam" id="TIGR03715">
    <property type="entry name" value="KxYKxGKxW"/>
    <property type="match status" value="1"/>
</dbReference>
<feature type="region of interest" description="Disordered" evidence="5">
    <location>
        <begin position="166"/>
        <end position="188"/>
    </location>
</feature>
<dbReference type="Pfam" id="PF00746">
    <property type="entry name" value="Gram_pos_anchor"/>
    <property type="match status" value="1"/>
</dbReference>
<sequence length="705" mass="77061">MQQKTVDQKVRFKMYKAGKRWLISGTAVVGAAIGLIGSVINVSASQVENEIPSAQKSSSANEATPSFPTANSTALGIKNQASTSTESTSENGQVKLNEQVTTNQSTVADSTATNNETATSQAAVSNKGQHTNQPVIDSRNQVAEKILKTGDQVKDINVVKAVDPADKTENPTINPKEHTDETDTNYYPGTKIKQAPIYVDGKLANPPGKDAISNGDKIGSDDGPINRSEWMKPVHENEVINHGFYNGTNLFMTGWADDNSSIYLYTYDKNKQLIKTERFEGPNSAKFDSNWSFTDKNRDLKVFWQYGYLQMQVVSSSRVAFVSAPQYIDKIPVKFVDKFGNAIAKENTTGGYANTFVNIDVPHIDGYRLIQVPYMNNDHKFLITNQEKTVPTTEWSYTQQTNSTGRGQRVIDERNTQEVYLTFGNEKSKIFTLKAIPNAFLGQSFKRGWIMVDMPQPVGNPLTFVYEPIAEYKLAVNYLEEGTGRVMHVPYTASGAGTYEISSPEFYNYTASVGTAKGILSKDTTIDVYYKLKEGEPAKPNKPIIPVKPIIVIPVIPQTPVKPTNPTVPDPPVAPATPTPIVSVTAKTPAPTPDPTYPEPAIETINIDHDQPEKADASPDKLKIQTVPKNTVKNATNSPESQSAGSNKVVNVGHSKASKTVNGSLNNRILPQTGDYKSTQLTIVGSVLLAITALIGGLIFKKRKD</sequence>
<keyword evidence="6" id="KW-1133">Transmembrane helix</keyword>
<name>A0A1E7XA68_9LACO</name>
<feature type="region of interest" description="Disordered" evidence="5">
    <location>
        <begin position="53"/>
        <end position="72"/>
    </location>
</feature>
<evidence type="ECO:0000256" key="6">
    <source>
        <dbReference type="SAM" id="Phobius"/>
    </source>
</evidence>
<evidence type="ECO:0000256" key="4">
    <source>
        <dbReference type="ARBA" id="ARBA00023088"/>
    </source>
</evidence>
<evidence type="ECO:0000256" key="3">
    <source>
        <dbReference type="ARBA" id="ARBA00022729"/>
    </source>
</evidence>
<evidence type="ECO:0000256" key="2">
    <source>
        <dbReference type="ARBA" id="ARBA00022525"/>
    </source>
</evidence>
<dbReference type="EMBL" id="MIQE01000024">
    <property type="protein sequence ID" value="OFA09888.1"/>
    <property type="molecule type" value="Genomic_DNA"/>
</dbReference>
<evidence type="ECO:0000259" key="7">
    <source>
        <dbReference type="PROSITE" id="PS50847"/>
    </source>
</evidence>
<comment type="caution">
    <text evidence="8">The sequence shown here is derived from an EMBL/GenBank/DDBJ whole genome shotgun (WGS) entry which is preliminary data.</text>
</comment>
<evidence type="ECO:0000313" key="8">
    <source>
        <dbReference type="EMBL" id="OFA09888.1"/>
    </source>
</evidence>
<proteinExistence type="predicted"/>
<dbReference type="Proteomes" id="UP000177010">
    <property type="component" value="Unassembled WGS sequence"/>
</dbReference>
<dbReference type="RefSeq" id="WP_070368569.1">
    <property type="nucleotide sequence ID" value="NZ_JAZHVW010000022.1"/>
</dbReference>
<evidence type="ECO:0000256" key="5">
    <source>
        <dbReference type="SAM" id="MobiDB-lite"/>
    </source>
</evidence>
<keyword evidence="6" id="KW-0812">Transmembrane</keyword>
<dbReference type="Pfam" id="PF19258">
    <property type="entry name" value="KxYKxGKxW_sig"/>
    <property type="match status" value="1"/>
</dbReference>
<dbReference type="InterPro" id="IPR022263">
    <property type="entry name" value="KxYKxGKxW"/>
</dbReference>
<protein>
    <recommendedName>
        <fullName evidence="7">Gram-positive cocci surface proteins LPxTG domain-containing protein</fullName>
    </recommendedName>
</protein>
<evidence type="ECO:0000313" key="9">
    <source>
        <dbReference type="Proteomes" id="UP000177010"/>
    </source>
</evidence>
<keyword evidence="3" id="KW-0732">Signal</keyword>
<dbReference type="AlphaFoldDB" id="A0A1E7XA68"/>
<keyword evidence="4" id="KW-0572">Peptidoglycan-anchor</keyword>
<feature type="region of interest" description="Disordered" evidence="5">
    <location>
        <begin position="80"/>
        <end position="138"/>
    </location>
</feature>